<keyword evidence="5 16" id="KW-0812">Transmembrane</keyword>
<dbReference type="InterPro" id="IPR003373">
    <property type="entry name" value="Fe2_transport_prot-B"/>
</dbReference>
<reference evidence="19 20" key="1">
    <citation type="submission" date="2018-04" db="EMBL/GenBank/DDBJ databases">
        <title>Novel Campyloabacter and Helicobacter Species and Strains.</title>
        <authorList>
            <person name="Mannion A.J."/>
            <person name="Shen Z."/>
            <person name="Fox J.G."/>
        </authorList>
    </citation>
    <scope>NUCLEOTIDE SEQUENCE [LARGE SCALE GENOMIC DNA]</scope>
    <source>
        <strain evidence="19 20">MIT 04-9366</strain>
    </source>
</reference>
<keyword evidence="20" id="KW-1185">Reference proteome</keyword>
<evidence type="ECO:0000256" key="5">
    <source>
        <dbReference type="ARBA" id="ARBA00022692"/>
    </source>
</evidence>
<keyword evidence="17" id="KW-0175">Coiled coil</keyword>
<dbReference type="InterPro" id="IPR027417">
    <property type="entry name" value="P-loop_NTPase"/>
</dbReference>
<accession>A0A3D8IWN4</accession>
<evidence type="ECO:0000256" key="16">
    <source>
        <dbReference type="RuleBase" id="RU362098"/>
    </source>
</evidence>
<sequence length="712" mass="79834">MKKHITIALAGQPNVGKSSIINKISGSNLKVGNFTGVTIEKAYATFEHQNYSITIIDLPGTYSLNQYTQEEKITQDFLLNENYDVILNVLDSTNLERNLALTAQILELDRKTIVALNMNDEAQKEGIQIDEKQLSNILGVPCVKVTSSNSSDMQKLLEMIIRLYEKPFCPSKRTYSECIEEEIKTLSDHLIAKQYPCVNTLIKEGQIINYRKLSISLLQQNEEIYQILSSKPCWVELAPMLTQSISRICKVLEEERVSNIFNLEHYAYAKGASLEVQNQKPRPIDKTQKIDSILLNKYLGIPIFLFLMWLLFQATFTLGAIPKEGIEECFAFFGELAKEYIPSPALSSLIADGIIGGVGAVVSFLPDILILFLGIVILEGSGYMARIAFLLDGFFHRFGLHGKSFIPLVTGFGCSVPAFMSTRMLKNRGDKMLTLFIINFMSCGARLPVYVLFIGAFFPQKHSGNILFGIYILGALVGLVMAKILKLTAFRGIDEPFVMEMPKYRFPSAKLIAYSVWNKAKMYLKKAGTFILGASMLIWFSTQYPKHPQIEARYESEVQTLEQKGAKAEEIEELEHQKEALLLEKSYLGYIGEGIAPLFAPFDFDWKLSVSLISGLAAKETMISTMGVLYSLGEDLDESSQDLKSTLAQNISIPTAIAFILFVMFYNPCLAATIVFGKEAGGRKYVFYLFLLTSLTAYVFALIGYNLTKLFF</sequence>
<dbReference type="GO" id="GO:0005525">
    <property type="term" value="F:GTP binding"/>
    <property type="evidence" value="ECO:0007669"/>
    <property type="project" value="UniProtKB-KW"/>
</dbReference>
<keyword evidence="6 14" id="KW-0547">Nucleotide-binding</keyword>
<evidence type="ECO:0000256" key="9">
    <source>
        <dbReference type="ARBA" id="ARBA00023065"/>
    </source>
</evidence>
<evidence type="ECO:0000259" key="18">
    <source>
        <dbReference type="PROSITE" id="PS51711"/>
    </source>
</evidence>
<feature type="binding site" evidence="15">
    <location>
        <position position="25"/>
    </location>
    <ligand>
        <name>Mg(2+)</name>
        <dbReference type="ChEBI" id="CHEBI:18420"/>
        <label>2</label>
    </ligand>
</feature>
<dbReference type="Gene3D" id="3.40.50.300">
    <property type="entry name" value="P-loop containing nucleotide triphosphate hydrolases"/>
    <property type="match status" value="1"/>
</dbReference>
<keyword evidence="7 16" id="KW-1133">Transmembrane helix</keyword>
<feature type="domain" description="FeoB-type G" evidence="18">
    <location>
        <begin position="4"/>
        <end position="166"/>
    </location>
</feature>
<dbReference type="InterPro" id="IPR050860">
    <property type="entry name" value="FeoB_GTPase"/>
</dbReference>
<feature type="transmembrane region" description="Helical" evidence="16">
    <location>
        <begin position="464"/>
        <end position="482"/>
    </location>
</feature>
<name>A0A3D8IWN4_9HELI</name>
<dbReference type="EMBL" id="NXLV01000015">
    <property type="protein sequence ID" value="RDU69390.1"/>
    <property type="molecule type" value="Genomic_DNA"/>
</dbReference>
<evidence type="ECO:0000256" key="4">
    <source>
        <dbReference type="ARBA" id="ARBA00022496"/>
    </source>
</evidence>
<keyword evidence="3" id="KW-1003">Cell membrane</keyword>
<protein>
    <recommendedName>
        <fullName evidence="12 13">Ferrous iron transport protein B</fullName>
    </recommendedName>
</protein>
<keyword evidence="8 16" id="KW-0408">Iron</keyword>
<feature type="binding site" evidence="15">
    <location>
        <position position="26"/>
    </location>
    <ligand>
        <name>Mg(2+)</name>
        <dbReference type="ChEBI" id="CHEBI:18420"/>
        <label>2</label>
    </ligand>
</feature>
<evidence type="ECO:0000256" key="2">
    <source>
        <dbReference type="ARBA" id="ARBA00022448"/>
    </source>
</evidence>
<proteinExistence type="inferred from homology"/>
<evidence type="ECO:0000256" key="10">
    <source>
        <dbReference type="ARBA" id="ARBA00023134"/>
    </source>
</evidence>
<feature type="binding site" evidence="14">
    <location>
        <begin position="117"/>
        <end position="120"/>
    </location>
    <ligand>
        <name>GTP</name>
        <dbReference type="ChEBI" id="CHEBI:37565"/>
        <label>1</label>
    </ligand>
</feature>
<dbReference type="Pfam" id="PF07664">
    <property type="entry name" value="FeoB_C"/>
    <property type="match status" value="1"/>
</dbReference>
<dbReference type="InterPro" id="IPR011642">
    <property type="entry name" value="Gate_dom"/>
</dbReference>
<feature type="transmembrane region" description="Helical" evidence="16">
    <location>
        <begin position="432"/>
        <end position="458"/>
    </location>
</feature>
<dbReference type="PROSITE" id="PS51711">
    <property type="entry name" value="G_FEOB"/>
    <property type="match status" value="1"/>
</dbReference>
<dbReference type="InterPro" id="IPR011640">
    <property type="entry name" value="Fe2_transport_prot_B_C"/>
</dbReference>
<dbReference type="PANTHER" id="PTHR43185:SF1">
    <property type="entry name" value="FE(2+) TRANSPORTER FEOB"/>
    <property type="match status" value="1"/>
</dbReference>
<evidence type="ECO:0000313" key="19">
    <source>
        <dbReference type="EMBL" id="RDU69390.1"/>
    </source>
</evidence>
<dbReference type="AlphaFoldDB" id="A0A3D8IWN4"/>
<comment type="similarity">
    <text evidence="16">Belongs to the TRAFAC class TrmE-Era-EngA-EngB-Septin-like GTPase superfamily. FeoB GTPase (TC 9.A.8) family.</text>
</comment>
<feature type="transmembrane region" description="Helical" evidence="16">
    <location>
        <begin position="298"/>
        <end position="321"/>
    </location>
</feature>
<dbReference type="GO" id="GO:0046872">
    <property type="term" value="F:metal ion binding"/>
    <property type="evidence" value="ECO:0007669"/>
    <property type="project" value="UniProtKB-KW"/>
</dbReference>
<keyword evidence="9" id="KW-0406">Ion transport</keyword>
<evidence type="ECO:0000256" key="1">
    <source>
        <dbReference type="ARBA" id="ARBA00004651"/>
    </source>
</evidence>
<feature type="binding site" evidence="15">
    <location>
        <position position="22"/>
    </location>
    <ligand>
        <name>Mg(2+)</name>
        <dbReference type="ChEBI" id="CHEBI:18420"/>
        <label>1</label>
    </ligand>
</feature>
<comment type="caution">
    <text evidence="19">The sequence shown here is derived from an EMBL/GenBank/DDBJ whole genome shotgun (WGS) entry which is preliminary data.</text>
</comment>
<feature type="binding site" evidence="14">
    <location>
        <begin position="36"/>
        <end position="40"/>
    </location>
    <ligand>
        <name>GTP</name>
        <dbReference type="ChEBI" id="CHEBI:37565"/>
        <label>1</label>
    </ligand>
</feature>
<dbReference type="Proteomes" id="UP000257045">
    <property type="component" value="Unassembled WGS sequence"/>
</dbReference>
<keyword evidence="2 16" id="KW-0813">Transport</keyword>
<dbReference type="SUPFAM" id="SSF52540">
    <property type="entry name" value="P-loop containing nucleoside triphosphate hydrolases"/>
    <property type="match status" value="1"/>
</dbReference>
<feature type="transmembrane region" description="Helical" evidence="16">
    <location>
        <begin position="651"/>
        <end position="676"/>
    </location>
</feature>
<dbReference type="NCBIfam" id="TIGR00437">
    <property type="entry name" value="feoB"/>
    <property type="match status" value="1"/>
</dbReference>
<keyword evidence="11 16" id="KW-0472">Membrane</keyword>
<evidence type="ECO:0000256" key="3">
    <source>
        <dbReference type="ARBA" id="ARBA00022475"/>
    </source>
</evidence>
<dbReference type="RefSeq" id="WP_115569997.1">
    <property type="nucleotide sequence ID" value="NZ_NXLV01000015.1"/>
</dbReference>
<dbReference type="GO" id="GO:0015093">
    <property type="term" value="F:ferrous iron transmembrane transporter activity"/>
    <property type="evidence" value="ECO:0007669"/>
    <property type="project" value="UniProtKB-UniRule"/>
</dbReference>
<dbReference type="OrthoDB" id="9809127at2"/>
<dbReference type="Pfam" id="PF17910">
    <property type="entry name" value="FeoB_Cyto"/>
    <property type="match status" value="1"/>
</dbReference>
<keyword evidence="15" id="KW-0460">Magnesium</keyword>
<evidence type="ECO:0000256" key="15">
    <source>
        <dbReference type="PIRSR" id="PIRSR603373-2"/>
    </source>
</evidence>
<keyword evidence="10 14" id="KW-0342">GTP-binding</keyword>
<dbReference type="InterPro" id="IPR041069">
    <property type="entry name" value="FeoB_Cyto"/>
</dbReference>
<feature type="transmembrane region" description="Helical" evidence="16">
    <location>
        <begin position="401"/>
        <end position="420"/>
    </location>
</feature>
<dbReference type="Pfam" id="PF02421">
    <property type="entry name" value="FeoB_N"/>
    <property type="match status" value="1"/>
</dbReference>
<evidence type="ECO:0000256" key="12">
    <source>
        <dbReference type="ARBA" id="ARBA00031200"/>
    </source>
</evidence>
<evidence type="ECO:0000256" key="11">
    <source>
        <dbReference type="ARBA" id="ARBA00023136"/>
    </source>
</evidence>
<feature type="transmembrane region" description="Helical" evidence="16">
    <location>
        <begin position="341"/>
        <end position="362"/>
    </location>
</feature>
<comment type="function">
    <text evidence="16">Probable transporter of a GTP-driven Fe(2+) uptake system.</text>
</comment>
<feature type="transmembrane region" description="Helical" evidence="16">
    <location>
        <begin position="369"/>
        <end position="389"/>
    </location>
</feature>
<dbReference type="Pfam" id="PF07670">
    <property type="entry name" value="Gate"/>
    <property type="match status" value="2"/>
</dbReference>
<evidence type="ECO:0000256" key="14">
    <source>
        <dbReference type="PIRSR" id="PIRSR603373-1"/>
    </source>
</evidence>
<evidence type="ECO:0000256" key="6">
    <source>
        <dbReference type="ARBA" id="ARBA00022741"/>
    </source>
</evidence>
<dbReference type="PANTHER" id="PTHR43185">
    <property type="entry name" value="FERROUS IRON TRANSPORT PROTEIN B"/>
    <property type="match status" value="1"/>
</dbReference>
<evidence type="ECO:0000313" key="20">
    <source>
        <dbReference type="Proteomes" id="UP000257045"/>
    </source>
</evidence>
<evidence type="ECO:0000256" key="13">
    <source>
        <dbReference type="NCBIfam" id="TIGR00437"/>
    </source>
</evidence>
<feature type="binding site" evidence="14">
    <location>
        <begin position="11"/>
        <end position="18"/>
    </location>
    <ligand>
        <name>GTP</name>
        <dbReference type="ChEBI" id="CHEBI:37565"/>
        <label>1</label>
    </ligand>
</feature>
<evidence type="ECO:0000256" key="8">
    <source>
        <dbReference type="ARBA" id="ARBA00023004"/>
    </source>
</evidence>
<feature type="binding site" evidence="14">
    <location>
        <begin position="57"/>
        <end position="60"/>
    </location>
    <ligand>
        <name>GTP</name>
        <dbReference type="ChEBI" id="CHEBI:37565"/>
        <label>1</label>
    </ligand>
</feature>
<organism evidence="19 20">
    <name type="scientific">Helicobacter brantae</name>
    <dbReference type="NCBI Taxonomy" id="375927"/>
    <lineage>
        <taxon>Bacteria</taxon>
        <taxon>Pseudomonadati</taxon>
        <taxon>Campylobacterota</taxon>
        <taxon>Epsilonproteobacteria</taxon>
        <taxon>Campylobacterales</taxon>
        <taxon>Helicobacteraceae</taxon>
        <taxon>Helicobacter</taxon>
    </lineage>
</organism>
<evidence type="ECO:0000256" key="17">
    <source>
        <dbReference type="SAM" id="Coils"/>
    </source>
</evidence>
<feature type="coiled-coil region" evidence="17">
    <location>
        <begin position="551"/>
        <end position="584"/>
    </location>
</feature>
<dbReference type="GO" id="GO:0005886">
    <property type="term" value="C:plasma membrane"/>
    <property type="evidence" value="ECO:0007669"/>
    <property type="project" value="UniProtKB-SubCell"/>
</dbReference>
<feature type="transmembrane region" description="Helical" evidence="16">
    <location>
        <begin position="685"/>
        <end position="707"/>
    </location>
</feature>
<dbReference type="InterPro" id="IPR030389">
    <property type="entry name" value="G_FEOB_dom"/>
</dbReference>
<keyword evidence="15" id="KW-0479">Metal-binding</keyword>
<gene>
    <name evidence="19" type="primary">feoB</name>
    <name evidence="19" type="ORF">CQA58_06950</name>
</gene>
<comment type="subcellular location">
    <subcellularLocation>
        <location evidence="16">Cell inner membrane</location>
        <topology evidence="16">Multi-pass membrane protein</topology>
    </subcellularLocation>
    <subcellularLocation>
        <location evidence="1">Cell membrane</location>
        <topology evidence="1">Multi-pass membrane protein</topology>
    </subcellularLocation>
</comment>
<dbReference type="CDD" id="cd01879">
    <property type="entry name" value="FeoB"/>
    <property type="match status" value="1"/>
</dbReference>
<evidence type="ECO:0000256" key="7">
    <source>
        <dbReference type="ARBA" id="ARBA00022989"/>
    </source>
</evidence>
<keyword evidence="4 16" id="KW-0410">Iron transport</keyword>